<keyword evidence="5" id="KW-1185">Reference proteome</keyword>
<dbReference type="eggNOG" id="COG4964">
    <property type="taxonomic scope" value="Bacteria"/>
</dbReference>
<dbReference type="Proteomes" id="UP000032305">
    <property type="component" value="Unassembled WGS sequence"/>
</dbReference>
<evidence type="ECO:0000313" key="5">
    <source>
        <dbReference type="Proteomes" id="UP000032305"/>
    </source>
</evidence>
<dbReference type="Pfam" id="PF13629">
    <property type="entry name" value="T2SS-T3SS_pil_N"/>
    <property type="match status" value="1"/>
</dbReference>
<feature type="compositionally biased region" description="Low complexity" evidence="1">
    <location>
        <begin position="29"/>
        <end position="49"/>
    </location>
</feature>
<evidence type="ECO:0000259" key="3">
    <source>
        <dbReference type="Pfam" id="PF13629"/>
    </source>
</evidence>
<reference evidence="4 5" key="1">
    <citation type="submission" date="2014-11" db="EMBL/GenBank/DDBJ databases">
        <title>Whole genome shotgun sequence of Sphingomonas parapaucimobilis NBRC 15100.</title>
        <authorList>
            <person name="Katano-Makiyama Y."/>
            <person name="Hosoyama A."/>
            <person name="Hashimoto M."/>
            <person name="Hosoyama Y."/>
            <person name="Noguchi M."/>
            <person name="Numata M."/>
            <person name="Tsuchikane K."/>
            <person name="Hirakata S."/>
            <person name="Uohara A."/>
            <person name="Shimodaira J."/>
            <person name="Ohji S."/>
            <person name="Ichikawa N."/>
            <person name="Kimura A."/>
            <person name="Yamazoe A."/>
            <person name="Fujita N."/>
        </authorList>
    </citation>
    <scope>NUCLEOTIDE SEQUENCE [LARGE SCALE GENOMIC DNA]</scope>
    <source>
        <strain evidence="4 5">NBRC 15100</strain>
    </source>
</reference>
<proteinExistence type="predicted"/>
<feature type="region of interest" description="Disordered" evidence="1">
    <location>
        <begin position="29"/>
        <end position="50"/>
    </location>
</feature>
<evidence type="ECO:0000256" key="1">
    <source>
        <dbReference type="SAM" id="MobiDB-lite"/>
    </source>
</evidence>
<keyword evidence="2" id="KW-0732">Signal</keyword>
<dbReference type="RefSeq" id="WP_042484693.1">
    <property type="nucleotide sequence ID" value="NZ_BBPI01000025.1"/>
</dbReference>
<dbReference type="EMBL" id="BBPI01000025">
    <property type="protein sequence ID" value="GAM00200.1"/>
    <property type="molecule type" value="Genomic_DNA"/>
</dbReference>
<evidence type="ECO:0000313" key="4">
    <source>
        <dbReference type="EMBL" id="GAM00200.1"/>
    </source>
</evidence>
<feature type="domain" description="Pilus formation protein N-terminal" evidence="3">
    <location>
        <begin position="48"/>
        <end position="116"/>
    </location>
</feature>
<evidence type="ECO:0000256" key="2">
    <source>
        <dbReference type="SAM" id="SignalP"/>
    </source>
</evidence>
<name>A0A0A1W458_9SPHN</name>
<protein>
    <recommendedName>
        <fullName evidence="3">Pilus formation protein N-terminal domain-containing protein</fullName>
    </recommendedName>
</protein>
<feature type="region of interest" description="Disordered" evidence="1">
    <location>
        <begin position="129"/>
        <end position="148"/>
    </location>
</feature>
<feature type="chain" id="PRO_5001981792" description="Pilus formation protein N-terminal domain-containing protein" evidence="2">
    <location>
        <begin position="33"/>
        <end position="148"/>
    </location>
</feature>
<dbReference type="InterPro" id="IPR032789">
    <property type="entry name" value="T2SS-T3SS_pil_N"/>
</dbReference>
<sequence>MSLRSLLSRAPRTSAFVLVLAPLLLAPSPARSAPSGPGDSPPASDGSGALEINTGRARLITLPRPMTDLFVADDSIADVQVRSPTQLYIFGKKPGETTVSATARGGAVVYAATVRVGNNLERYRPPPRWRRAASARPGDPARLRARCG</sequence>
<feature type="signal peptide" evidence="2">
    <location>
        <begin position="1"/>
        <end position="32"/>
    </location>
</feature>
<gene>
    <name evidence="4" type="ORF">SP5_025_00080</name>
</gene>
<organism evidence="4 5">
    <name type="scientific">Sphingomonas parapaucimobilis NBRC 15100</name>
    <dbReference type="NCBI Taxonomy" id="1219049"/>
    <lineage>
        <taxon>Bacteria</taxon>
        <taxon>Pseudomonadati</taxon>
        <taxon>Pseudomonadota</taxon>
        <taxon>Alphaproteobacteria</taxon>
        <taxon>Sphingomonadales</taxon>
        <taxon>Sphingomonadaceae</taxon>
        <taxon>Sphingomonas</taxon>
    </lineage>
</organism>
<accession>A0A0A1W458</accession>
<comment type="caution">
    <text evidence="4">The sequence shown here is derived from an EMBL/GenBank/DDBJ whole genome shotgun (WGS) entry which is preliminary data.</text>
</comment>
<dbReference type="AlphaFoldDB" id="A0A0A1W458"/>